<protein>
    <submittedName>
        <fullName evidence="6">Uncharacterized protein</fullName>
    </submittedName>
</protein>
<dbReference type="GO" id="GO:0004356">
    <property type="term" value="F:glutamine synthetase activity"/>
    <property type="evidence" value="ECO:0007669"/>
    <property type="project" value="InterPro"/>
</dbReference>
<sequence>MSESPVPVGCEISLCGHTIGPREGLEMLERNSEAVEYALYEARENDVRFIRLWFTDILGSIKGFAITVEELENSLTRGMGFDGSAIEGYARADERDLYALADPTTFSLLPWRPRTNAVARMFCDIITPDDEPFEGDPRSVLRRNLKRASDKGFTYYVAPELEYFYFKNGTGTEFLDSSGYFDQNTPNPGTDLRRETVLMLEELGIPVESSHHEAAPSQHEIDLRHTDALTMADTVMTYKLVVKEIAMSHGYFASFMPKPSSGINGNGMHTNMSLSRGDENIFYGEDDKHYLSAQAKQFCAGLLKHAREITLVTNQWVNSYKRLVPSYEAPTYVTWAEVNRSDLIRIPSFKPGREASRRIEYRAPDPACNPYLAFSVMLAAGLEGIENGYELPESLGKNAHDLSQFERNELGIESLPGNLWEAIQVTEKSSLVKNSLGPSVFSSFIENK</sequence>
<dbReference type="GO" id="GO:0005524">
    <property type="term" value="F:ATP binding"/>
    <property type="evidence" value="ECO:0007669"/>
    <property type="project" value="UniProtKB-KW"/>
</dbReference>
<dbReference type="InterPro" id="IPR014746">
    <property type="entry name" value="Gln_synth/guanido_kin_cat_dom"/>
</dbReference>
<evidence type="ECO:0000256" key="2">
    <source>
        <dbReference type="ARBA" id="ARBA00022741"/>
    </source>
</evidence>
<dbReference type="PANTHER" id="PTHR43785:SF12">
    <property type="entry name" value="TYPE-1 GLUTAMINE SYNTHETASE 2"/>
    <property type="match status" value="1"/>
</dbReference>
<gene>
    <name evidence="6" type="ORF">METZ01_LOCUS186075</name>
</gene>
<feature type="domain" description="GS catalytic" evidence="5">
    <location>
        <begin position="137"/>
        <end position="448"/>
    </location>
</feature>
<dbReference type="AlphaFoldDB" id="A0A382D681"/>
<evidence type="ECO:0000259" key="5">
    <source>
        <dbReference type="PROSITE" id="PS51987"/>
    </source>
</evidence>
<reference evidence="6" key="1">
    <citation type="submission" date="2018-05" db="EMBL/GenBank/DDBJ databases">
        <authorList>
            <person name="Lanie J.A."/>
            <person name="Ng W.-L."/>
            <person name="Kazmierczak K.M."/>
            <person name="Andrzejewski T.M."/>
            <person name="Davidsen T.M."/>
            <person name="Wayne K.J."/>
            <person name="Tettelin H."/>
            <person name="Glass J.I."/>
            <person name="Rusch D."/>
            <person name="Podicherti R."/>
            <person name="Tsui H.-C.T."/>
            <person name="Winkler M.E."/>
        </authorList>
    </citation>
    <scope>NUCLEOTIDE SEQUENCE</scope>
</reference>
<dbReference type="SMART" id="SM01230">
    <property type="entry name" value="Gln-synt_C"/>
    <property type="match status" value="1"/>
</dbReference>
<dbReference type="PROSITE" id="PS51986">
    <property type="entry name" value="GS_BETA_GRASP"/>
    <property type="match status" value="1"/>
</dbReference>
<feature type="domain" description="GS beta-grasp" evidence="4">
    <location>
        <begin position="45"/>
        <end position="130"/>
    </location>
</feature>
<evidence type="ECO:0000259" key="4">
    <source>
        <dbReference type="PROSITE" id="PS51986"/>
    </source>
</evidence>
<evidence type="ECO:0000256" key="1">
    <source>
        <dbReference type="ARBA" id="ARBA00022598"/>
    </source>
</evidence>
<dbReference type="Gene3D" id="3.30.590.10">
    <property type="entry name" value="Glutamine synthetase/guanido kinase, catalytic domain"/>
    <property type="match status" value="1"/>
</dbReference>
<dbReference type="Gene3D" id="3.10.20.70">
    <property type="entry name" value="Glutamine synthetase, N-terminal domain"/>
    <property type="match status" value="1"/>
</dbReference>
<dbReference type="Pfam" id="PF00120">
    <property type="entry name" value="Gln-synt_C"/>
    <property type="match status" value="1"/>
</dbReference>
<dbReference type="SUPFAM" id="SSF54368">
    <property type="entry name" value="Glutamine synthetase, N-terminal domain"/>
    <property type="match status" value="1"/>
</dbReference>
<name>A0A382D681_9ZZZZ</name>
<dbReference type="InterPro" id="IPR036651">
    <property type="entry name" value="Gln_synt_N_sf"/>
</dbReference>
<organism evidence="6">
    <name type="scientific">marine metagenome</name>
    <dbReference type="NCBI Taxonomy" id="408172"/>
    <lineage>
        <taxon>unclassified sequences</taxon>
        <taxon>metagenomes</taxon>
        <taxon>ecological metagenomes</taxon>
    </lineage>
</organism>
<dbReference type="InterPro" id="IPR008146">
    <property type="entry name" value="Gln_synth_cat_dom"/>
</dbReference>
<evidence type="ECO:0000256" key="3">
    <source>
        <dbReference type="ARBA" id="ARBA00022840"/>
    </source>
</evidence>
<dbReference type="PROSITE" id="PS51987">
    <property type="entry name" value="GS_CATALYTIC"/>
    <property type="match status" value="1"/>
</dbReference>
<dbReference type="Pfam" id="PF03951">
    <property type="entry name" value="Gln-synt_N"/>
    <property type="match status" value="1"/>
</dbReference>
<dbReference type="GO" id="GO:0006542">
    <property type="term" value="P:glutamine biosynthetic process"/>
    <property type="evidence" value="ECO:0007669"/>
    <property type="project" value="InterPro"/>
</dbReference>
<dbReference type="InterPro" id="IPR008147">
    <property type="entry name" value="Gln_synt_N"/>
</dbReference>
<proteinExistence type="predicted"/>
<evidence type="ECO:0000313" key="6">
    <source>
        <dbReference type="EMBL" id="SVB33221.1"/>
    </source>
</evidence>
<keyword evidence="2" id="KW-0547">Nucleotide-binding</keyword>
<dbReference type="EMBL" id="UINC01037556">
    <property type="protein sequence ID" value="SVB33221.1"/>
    <property type="molecule type" value="Genomic_DNA"/>
</dbReference>
<feature type="non-terminal residue" evidence="6">
    <location>
        <position position="448"/>
    </location>
</feature>
<dbReference type="SUPFAM" id="SSF55931">
    <property type="entry name" value="Glutamine synthetase/guanido kinase"/>
    <property type="match status" value="1"/>
</dbReference>
<keyword evidence="1" id="KW-0436">Ligase</keyword>
<accession>A0A382D681</accession>
<keyword evidence="3" id="KW-0067">ATP-binding</keyword>
<dbReference type="PANTHER" id="PTHR43785">
    <property type="entry name" value="GAMMA-GLUTAMYLPUTRESCINE SYNTHETASE"/>
    <property type="match status" value="1"/>
</dbReference>